<gene>
    <name evidence="1" type="ORF">KA717_20670</name>
</gene>
<evidence type="ECO:0000313" key="1">
    <source>
        <dbReference type="EMBL" id="UXE58478.1"/>
    </source>
</evidence>
<dbReference type="KEGG" id="wna:KA717_20670"/>
<dbReference type="AlphaFoldDB" id="A0A977KRV0"/>
<organism evidence="1">
    <name type="scientific">Woronichinia naegeliana WA131</name>
    <dbReference type="NCBI Taxonomy" id="2824559"/>
    <lineage>
        <taxon>Bacteria</taxon>
        <taxon>Bacillati</taxon>
        <taxon>Cyanobacteriota</taxon>
        <taxon>Cyanophyceae</taxon>
        <taxon>Synechococcales</taxon>
        <taxon>Coelosphaeriaceae</taxon>
        <taxon>Woronichinia</taxon>
    </lineage>
</organism>
<dbReference type="EMBL" id="CP073041">
    <property type="protein sequence ID" value="UXE58478.1"/>
    <property type="molecule type" value="Genomic_DNA"/>
</dbReference>
<proteinExistence type="predicted"/>
<sequence length="120" mass="13729">MANLVCDDRLPFLSDRHKSILSEFFSLPNQTAQPRELAIKLAIEYPKVVAIFAVLAADGYSENQLLIYHHCAETFVDSLPLRDGMPQLPYVCPYCEVTLYNYDELKFDVMTETQTSICFI</sequence>
<accession>A0A977KRV0</accession>
<name>A0A977KRV0_9CYAN</name>
<reference evidence="1" key="1">
    <citation type="submission" date="2021-04" db="EMBL/GenBank/DDBJ databases">
        <title>Genome sequence of Woronichinia naegeliana from Washington state freshwater lake bloom.</title>
        <authorList>
            <person name="Dreher T.W."/>
        </authorList>
    </citation>
    <scope>NUCLEOTIDE SEQUENCE</scope>
    <source>
        <strain evidence="1">WA131</strain>
    </source>
</reference>
<protein>
    <submittedName>
        <fullName evidence="1">Uncharacterized protein</fullName>
    </submittedName>
</protein>
<dbReference type="Proteomes" id="UP001065613">
    <property type="component" value="Chromosome"/>
</dbReference>